<keyword evidence="1" id="KW-1133">Transmembrane helix</keyword>
<keyword evidence="1" id="KW-0812">Transmembrane</keyword>
<reference evidence="2 3" key="1">
    <citation type="submission" date="2018-05" db="EMBL/GenBank/DDBJ databases">
        <title>Genomic Encyclopedia of Type Strains, Phase IV (KMG-IV): sequencing the most valuable type-strain genomes for metagenomic binning, comparative biology and taxonomic classification.</title>
        <authorList>
            <person name="Goeker M."/>
        </authorList>
    </citation>
    <scope>NUCLEOTIDE SEQUENCE [LARGE SCALE GENOMIC DNA]</scope>
    <source>
        <strain evidence="2 3">DSM 19792</strain>
    </source>
</reference>
<accession>A0A318JAL5</accession>
<dbReference type="Proteomes" id="UP000247792">
    <property type="component" value="Unassembled WGS sequence"/>
</dbReference>
<sequence>MQVAFKVAFKPDYLEDRFALVKIACCIYSFFNIFAKFLSAAAAIKEKEKYMGPTKIMIILHAEKPGT</sequence>
<evidence type="ECO:0000256" key="1">
    <source>
        <dbReference type="SAM" id="Phobius"/>
    </source>
</evidence>
<evidence type="ECO:0000313" key="2">
    <source>
        <dbReference type="EMBL" id="PXX45432.1"/>
    </source>
</evidence>
<gene>
    <name evidence="2" type="ORF">DFR42_102660</name>
</gene>
<evidence type="ECO:0000313" key="3">
    <source>
        <dbReference type="Proteomes" id="UP000247792"/>
    </source>
</evidence>
<name>A0A318JAL5_9BURK</name>
<keyword evidence="1" id="KW-0472">Membrane</keyword>
<feature type="transmembrane region" description="Helical" evidence="1">
    <location>
        <begin position="20"/>
        <end position="44"/>
    </location>
</feature>
<protein>
    <submittedName>
        <fullName evidence="2">Uncharacterized protein</fullName>
    </submittedName>
</protein>
<dbReference type="AlphaFoldDB" id="A0A318JAL5"/>
<dbReference type="EMBL" id="QJKB01000002">
    <property type="protein sequence ID" value="PXX45432.1"/>
    <property type="molecule type" value="Genomic_DNA"/>
</dbReference>
<comment type="caution">
    <text evidence="2">The sequence shown here is derived from an EMBL/GenBank/DDBJ whole genome shotgun (WGS) entry which is preliminary data.</text>
</comment>
<organism evidence="2 3">
    <name type="scientific">Undibacterium pigrum</name>
    <dbReference type="NCBI Taxonomy" id="401470"/>
    <lineage>
        <taxon>Bacteria</taxon>
        <taxon>Pseudomonadati</taxon>
        <taxon>Pseudomonadota</taxon>
        <taxon>Betaproteobacteria</taxon>
        <taxon>Burkholderiales</taxon>
        <taxon>Oxalobacteraceae</taxon>
        <taxon>Undibacterium</taxon>
    </lineage>
</organism>
<keyword evidence="3" id="KW-1185">Reference proteome</keyword>
<proteinExistence type="predicted"/>